<feature type="transmembrane region" description="Helical" evidence="1">
    <location>
        <begin position="6"/>
        <end position="25"/>
    </location>
</feature>
<organism evidence="2">
    <name type="scientific">viral metagenome</name>
    <dbReference type="NCBI Taxonomy" id="1070528"/>
    <lineage>
        <taxon>unclassified sequences</taxon>
        <taxon>metagenomes</taxon>
        <taxon>organismal metagenomes</taxon>
    </lineage>
</organism>
<proteinExistence type="predicted"/>
<sequence length="157" mass="18276">MKYIVIVITVIFTIIVLLHFIVLFGKREQTFIGENFENELNNISETTQFNYDEKNKTTNIFSNKAIEQDKNKVDSPLHEQENRSIEDIKKTNPSEDTTFDDRLFDPHFNDPYNKTIYYENKEENGLNSGIKDCIKNCDGSCLEYGISGNAWCFPKVK</sequence>
<name>A0A6C0AD88_9ZZZZ</name>
<keyword evidence="1" id="KW-0812">Transmembrane</keyword>
<evidence type="ECO:0000256" key="1">
    <source>
        <dbReference type="SAM" id="Phobius"/>
    </source>
</evidence>
<keyword evidence="1" id="KW-0472">Membrane</keyword>
<keyword evidence="1" id="KW-1133">Transmembrane helix</keyword>
<accession>A0A6C0AD88</accession>
<reference evidence="2" key="1">
    <citation type="journal article" date="2020" name="Nature">
        <title>Giant virus diversity and host interactions through global metagenomics.</title>
        <authorList>
            <person name="Schulz F."/>
            <person name="Roux S."/>
            <person name="Paez-Espino D."/>
            <person name="Jungbluth S."/>
            <person name="Walsh D.A."/>
            <person name="Denef V.J."/>
            <person name="McMahon K.D."/>
            <person name="Konstantinidis K.T."/>
            <person name="Eloe-Fadrosh E.A."/>
            <person name="Kyrpides N.C."/>
            <person name="Woyke T."/>
        </authorList>
    </citation>
    <scope>NUCLEOTIDE SEQUENCE</scope>
    <source>
        <strain evidence="2">GVMAG-S-1004661-13</strain>
    </source>
</reference>
<protein>
    <submittedName>
        <fullName evidence="2">Uncharacterized protein</fullName>
    </submittedName>
</protein>
<dbReference type="EMBL" id="MN740545">
    <property type="protein sequence ID" value="QHS77365.1"/>
    <property type="molecule type" value="Genomic_DNA"/>
</dbReference>
<dbReference type="AlphaFoldDB" id="A0A6C0AD88"/>
<evidence type="ECO:0000313" key="2">
    <source>
        <dbReference type="EMBL" id="QHS77365.1"/>
    </source>
</evidence>